<evidence type="ECO:0000256" key="4">
    <source>
        <dbReference type="ARBA" id="ARBA00023163"/>
    </source>
</evidence>
<comment type="subcellular location">
    <subcellularLocation>
        <location evidence="1">Nucleus</location>
    </subcellularLocation>
</comment>
<evidence type="ECO:0000256" key="2">
    <source>
        <dbReference type="ARBA" id="ARBA00023015"/>
    </source>
</evidence>
<keyword evidence="3" id="KW-0238">DNA-binding</keyword>
<comment type="caution">
    <text evidence="7">The sequence shown here is derived from an EMBL/GenBank/DDBJ whole genome shotgun (WGS) entry which is preliminary data.</text>
</comment>
<dbReference type="GO" id="GO:0046983">
    <property type="term" value="F:protein dimerization activity"/>
    <property type="evidence" value="ECO:0007669"/>
    <property type="project" value="InterPro"/>
</dbReference>
<dbReference type="InterPro" id="IPR045843">
    <property type="entry name" value="IND-like"/>
</dbReference>
<evidence type="ECO:0000313" key="8">
    <source>
        <dbReference type="Proteomes" id="UP001187471"/>
    </source>
</evidence>
<keyword evidence="5" id="KW-0539">Nucleus</keyword>
<dbReference type="InterPro" id="IPR036638">
    <property type="entry name" value="HLH_DNA-bd_sf"/>
</dbReference>
<sequence length="351" mass="39159">MERDSQSVLNGGELTGAFSPAYAADHSYFRWGDCSAMSFHSLMTLNHDDKTPVPPSMTEPVPFGSISDNFPTAHSSFVAGDTPTYGHRKLNPSDFFKAPKYERFDFVATPKLNMPKAEPVSYEEMDDTSTTPFKFASKSSDPVLSLCDPKFLRLPDSCSVENVHDEFELSESAQKRVKSFFQPADDDPYTLESILRSFQASKYSAVCNPAGAVQAPAFKAPRRRPNRISEKIGCLQKLLPWDKKMDTTRMLEEAYKYVRFLEAQVTVLHSMPCGSSLTRQNPSGSDNDLFGGLERLNRQQALEAVVNSPAAQTAMYSQGTCVYSVEQLVLLAKMAERNAFDRQMLLDPVLH</sequence>
<feature type="domain" description="BHLH" evidence="6">
    <location>
        <begin position="212"/>
        <end position="261"/>
    </location>
</feature>
<keyword evidence="2" id="KW-0805">Transcription regulation</keyword>
<dbReference type="GO" id="GO:0005634">
    <property type="term" value="C:nucleus"/>
    <property type="evidence" value="ECO:0007669"/>
    <property type="project" value="UniProtKB-SubCell"/>
</dbReference>
<keyword evidence="4" id="KW-0804">Transcription</keyword>
<dbReference type="GO" id="GO:0003700">
    <property type="term" value="F:DNA-binding transcription factor activity"/>
    <property type="evidence" value="ECO:0007669"/>
    <property type="project" value="InterPro"/>
</dbReference>
<evidence type="ECO:0000259" key="6">
    <source>
        <dbReference type="PROSITE" id="PS50888"/>
    </source>
</evidence>
<evidence type="ECO:0000256" key="1">
    <source>
        <dbReference type="ARBA" id="ARBA00004123"/>
    </source>
</evidence>
<protein>
    <recommendedName>
        <fullName evidence="6">BHLH domain-containing protein</fullName>
    </recommendedName>
</protein>
<dbReference type="SUPFAM" id="SSF47459">
    <property type="entry name" value="HLH, helix-loop-helix DNA-binding domain"/>
    <property type="match status" value="1"/>
</dbReference>
<reference evidence="7" key="1">
    <citation type="submission" date="2022-12" db="EMBL/GenBank/DDBJ databases">
        <title>Draft genome assemblies for two species of Escallonia (Escalloniales).</title>
        <authorList>
            <person name="Chanderbali A."/>
            <person name="Dervinis C."/>
            <person name="Anghel I."/>
            <person name="Soltis D."/>
            <person name="Soltis P."/>
            <person name="Zapata F."/>
        </authorList>
    </citation>
    <scope>NUCLEOTIDE SEQUENCE</scope>
    <source>
        <strain evidence="7">UCBG92.1500</strain>
        <tissue evidence="7">Leaf</tissue>
    </source>
</reference>
<dbReference type="AlphaFoldDB" id="A0AA88UK11"/>
<evidence type="ECO:0000256" key="3">
    <source>
        <dbReference type="ARBA" id="ARBA00023125"/>
    </source>
</evidence>
<dbReference type="InterPro" id="IPR011598">
    <property type="entry name" value="bHLH_dom"/>
</dbReference>
<dbReference type="Proteomes" id="UP001187471">
    <property type="component" value="Unassembled WGS sequence"/>
</dbReference>
<gene>
    <name evidence="7" type="ORF">RJ640_011252</name>
</gene>
<dbReference type="EMBL" id="JAVXUO010000922">
    <property type="protein sequence ID" value="KAK2987989.1"/>
    <property type="molecule type" value="Genomic_DNA"/>
</dbReference>
<dbReference type="Gene3D" id="4.10.280.10">
    <property type="entry name" value="Helix-loop-helix DNA-binding domain"/>
    <property type="match status" value="1"/>
</dbReference>
<dbReference type="PROSITE" id="PS50888">
    <property type="entry name" value="BHLH"/>
    <property type="match status" value="1"/>
</dbReference>
<dbReference type="GO" id="GO:0003677">
    <property type="term" value="F:DNA binding"/>
    <property type="evidence" value="ECO:0007669"/>
    <property type="project" value="UniProtKB-KW"/>
</dbReference>
<name>A0AA88UK11_9ASTE</name>
<organism evidence="7 8">
    <name type="scientific">Escallonia rubra</name>
    <dbReference type="NCBI Taxonomy" id="112253"/>
    <lineage>
        <taxon>Eukaryota</taxon>
        <taxon>Viridiplantae</taxon>
        <taxon>Streptophyta</taxon>
        <taxon>Embryophyta</taxon>
        <taxon>Tracheophyta</taxon>
        <taxon>Spermatophyta</taxon>
        <taxon>Magnoliopsida</taxon>
        <taxon>eudicotyledons</taxon>
        <taxon>Gunneridae</taxon>
        <taxon>Pentapetalae</taxon>
        <taxon>asterids</taxon>
        <taxon>campanulids</taxon>
        <taxon>Escalloniales</taxon>
        <taxon>Escalloniaceae</taxon>
        <taxon>Escallonia</taxon>
    </lineage>
</organism>
<evidence type="ECO:0000313" key="7">
    <source>
        <dbReference type="EMBL" id="KAK2987989.1"/>
    </source>
</evidence>
<dbReference type="PANTHER" id="PTHR45914:SF24">
    <property type="entry name" value="BHLH DOMAIN-CONTAINING PROTEIN"/>
    <property type="match status" value="1"/>
</dbReference>
<evidence type="ECO:0000256" key="5">
    <source>
        <dbReference type="ARBA" id="ARBA00023242"/>
    </source>
</evidence>
<proteinExistence type="predicted"/>
<keyword evidence="8" id="KW-1185">Reference proteome</keyword>
<dbReference type="PANTHER" id="PTHR45914">
    <property type="entry name" value="TRANSCRIPTION FACTOR HEC3-RELATED"/>
    <property type="match status" value="1"/>
</dbReference>
<accession>A0AA88UK11</accession>